<sequence>MKKQELRKQAQRKQSRSQANNDTPMGVDSGYNEPAVPENLVRYRVRYMISIKRLSRYQIDYP</sequence>
<name>A0A9N9GW00_9GLOM</name>
<organism evidence="2 3">
    <name type="scientific">Funneliformis caledonium</name>
    <dbReference type="NCBI Taxonomy" id="1117310"/>
    <lineage>
        <taxon>Eukaryota</taxon>
        <taxon>Fungi</taxon>
        <taxon>Fungi incertae sedis</taxon>
        <taxon>Mucoromycota</taxon>
        <taxon>Glomeromycotina</taxon>
        <taxon>Glomeromycetes</taxon>
        <taxon>Glomerales</taxon>
        <taxon>Glomeraceae</taxon>
        <taxon>Funneliformis</taxon>
    </lineage>
</organism>
<evidence type="ECO:0000256" key="1">
    <source>
        <dbReference type="SAM" id="MobiDB-lite"/>
    </source>
</evidence>
<dbReference type="Proteomes" id="UP000789570">
    <property type="component" value="Unassembled WGS sequence"/>
</dbReference>
<proteinExistence type="predicted"/>
<reference evidence="2" key="1">
    <citation type="submission" date="2021-06" db="EMBL/GenBank/DDBJ databases">
        <authorList>
            <person name="Kallberg Y."/>
            <person name="Tangrot J."/>
            <person name="Rosling A."/>
        </authorList>
    </citation>
    <scope>NUCLEOTIDE SEQUENCE</scope>
    <source>
        <strain evidence="2">UK204</strain>
    </source>
</reference>
<dbReference type="AlphaFoldDB" id="A0A9N9GW00"/>
<comment type="caution">
    <text evidence="2">The sequence shown here is derived from an EMBL/GenBank/DDBJ whole genome shotgun (WGS) entry which is preliminary data.</text>
</comment>
<evidence type="ECO:0000313" key="2">
    <source>
        <dbReference type="EMBL" id="CAG8638422.1"/>
    </source>
</evidence>
<gene>
    <name evidence="2" type="ORF">FCALED_LOCUS10436</name>
</gene>
<protein>
    <submittedName>
        <fullName evidence="2">10848_t:CDS:1</fullName>
    </submittedName>
</protein>
<feature type="region of interest" description="Disordered" evidence="1">
    <location>
        <begin position="1"/>
        <end position="33"/>
    </location>
</feature>
<evidence type="ECO:0000313" key="3">
    <source>
        <dbReference type="Proteomes" id="UP000789570"/>
    </source>
</evidence>
<accession>A0A9N9GW00</accession>
<keyword evidence="3" id="KW-1185">Reference proteome</keyword>
<dbReference type="EMBL" id="CAJVPQ010003838">
    <property type="protein sequence ID" value="CAG8638422.1"/>
    <property type="molecule type" value="Genomic_DNA"/>
</dbReference>